<proteinExistence type="predicted"/>
<protein>
    <recommendedName>
        <fullName evidence="3">Uridine kinase</fullName>
    </recommendedName>
</protein>
<gene>
    <name evidence="1" type="ORF">FAB82_08015</name>
</gene>
<name>A0A4S8QCZ1_9ACTN</name>
<keyword evidence="2" id="KW-1185">Reference proteome</keyword>
<evidence type="ECO:0000313" key="1">
    <source>
        <dbReference type="EMBL" id="THV42170.1"/>
    </source>
</evidence>
<evidence type="ECO:0008006" key="3">
    <source>
        <dbReference type="Google" id="ProtNLM"/>
    </source>
</evidence>
<dbReference type="InterPro" id="IPR027417">
    <property type="entry name" value="P-loop_NTPase"/>
</dbReference>
<dbReference type="RefSeq" id="WP_211116448.1">
    <property type="nucleotide sequence ID" value="NZ_STGY01000029.1"/>
</dbReference>
<evidence type="ECO:0000313" key="2">
    <source>
        <dbReference type="Proteomes" id="UP000308760"/>
    </source>
</evidence>
<reference evidence="2" key="1">
    <citation type="submission" date="2019-04" db="EMBL/GenBank/DDBJ databases">
        <title>Nocardioides xinjiangensis sp. nov.</title>
        <authorList>
            <person name="Liu S."/>
        </authorList>
    </citation>
    <scope>NUCLEOTIDE SEQUENCE [LARGE SCALE GENOMIC DNA]</scope>
    <source>
        <strain evidence="2">18</strain>
    </source>
</reference>
<dbReference type="AlphaFoldDB" id="A0A4S8QCZ1"/>
<accession>A0A4S8QCZ1</accession>
<sequence>MIEELSNQITARSPKNGQFLMVAIDGRGGSGKSTLTDKLAPRLPGFTVIHGDDYWEPSQDSEFGWFNEDRFHHDVVEPLGKGRRHLTYRPYDWEAEPHGRSQELVVGAGIVIERCYSMGLRLDWDYTVWVDATPELALERGIGREPHQAEVWANLWLPREDAYIEREQPKARADTVIDAAEHFA</sequence>
<organism evidence="1 2">
    <name type="scientific">Glycomyces buryatensis</name>
    <dbReference type="NCBI Taxonomy" id="2570927"/>
    <lineage>
        <taxon>Bacteria</taxon>
        <taxon>Bacillati</taxon>
        <taxon>Actinomycetota</taxon>
        <taxon>Actinomycetes</taxon>
        <taxon>Glycomycetales</taxon>
        <taxon>Glycomycetaceae</taxon>
        <taxon>Glycomyces</taxon>
    </lineage>
</organism>
<dbReference type="Gene3D" id="3.40.50.300">
    <property type="entry name" value="P-loop containing nucleotide triphosphate hydrolases"/>
    <property type="match status" value="1"/>
</dbReference>
<dbReference type="Proteomes" id="UP000308760">
    <property type="component" value="Unassembled WGS sequence"/>
</dbReference>
<reference evidence="1 2" key="2">
    <citation type="submission" date="2019-05" db="EMBL/GenBank/DDBJ databases">
        <title>Glycomyces buryatensis sp. nov.</title>
        <authorList>
            <person name="Nikitina E."/>
        </authorList>
    </citation>
    <scope>NUCLEOTIDE SEQUENCE [LARGE SCALE GENOMIC DNA]</scope>
    <source>
        <strain evidence="1 2">18</strain>
    </source>
</reference>
<dbReference type="SUPFAM" id="SSF52540">
    <property type="entry name" value="P-loop containing nucleoside triphosphate hydrolases"/>
    <property type="match status" value="1"/>
</dbReference>
<comment type="caution">
    <text evidence="1">The sequence shown here is derived from an EMBL/GenBank/DDBJ whole genome shotgun (WGS) entry which is preliminary data.</text>
</comment>
<dbReference type="EMBL" id="STGY01000029">
    <property type="protein sequence ID" value="THV42170.1"/>
    <property type="molecule type" value="Genomic_DNA"/>
</dbReference>